<proteinExistence type="predicted"/>
<dbReference type="WBParaSite" id="L893_g25910.t1">
    <property type="protein sequence ID" value="L893_g25910.t1"/>
    <property type="gene ID" value="L893_g25910"/>
</dbReference>
<dbReference type="AlphaFoldDB" id="A0A1I7ZGB0"/>
<accession>A0A1I7ZGB0</accession>
<organism evidence="1 2">
    <name type="scientific">Steinernema glaseri</name>
    <dbReference type="NCBI Taxonomy" id="37863"/>
    <lineage>
        <taxon>Eukaryota</taxon>
        <taxon>Metazoa</taxon>
        <taxon>Ecdysozoa</taxon>
        <taxon>Nematoda</taxon>
        <taxon>Chromadorea</taxon>
        <taxon>Rhabditida</taxon>
        <taxon>Tylenchina</taxon>
        <taxon>Panagrolaimomorpha</taxon>
        <taxon>Strongyloidoidea</taxon>
        <taxon>Steinernematidae</taxon>
        <taxon>Steinernema</taxon>
    </lineage>
</organism>
<dbReference type="Proteomes" id="UP000095287">
    <property type="component" value="Unplaced"/>
</dbReference>
<keyword evidence="1" id="KW-1185">Reference proteome</keyword>
<sequence>MNSPACLELTTSINSAFPLRTAHPTGVFAHRSILEQQHSYGSDEAGHSSQLEAILKALSRAPSPSPACRLLHLALPHARSSAEYCRWLLPMHTCALNADTLQDTSGLTCVMHSLSSNLRLLTDLTPPGRTSSHKGAACKILRAFSTLEQGTLPSSSPLKITGEREKIVKRVFNSNGTAVL</sequence>
<protein>
    <submittedName>
        <fullName evidence="2">Uncharacterized protein</fullName>
    </submittedName>
</protein>
<evidence type="ECO:0000313" key="2">
    <source>
        <dbReference type="WBParaSite" id="L893_g25910.t1"/>
    </source>
</evidence>
<reference evidence="2" key="1">
    <citation type="submission" date="2016-11" db="UniProtKB">
        <authorList>
            <consortium name="WormBaseParasite"/>
        </authorList>
    </citation>
    <scope>IDENTIFICATION</scope>
</reference>
<evidence type="ECO:0000313" key="1">
    <source>
        <dbReference type="Proteomes" id="UP000095287"/>
    </source>
</evidence>
<name>A0A1I7ZGB0_9BILA</name>